<dbReference type="Gene3D" id="3.30.700.10">
    <property type="entry name" value="Glycoprotein, Type 4 Pilin"/>
    <property type="match status" value="1"/>
</dbReference>
<keyword evidence="1" id="KW-1133">Transmembrane helix</keyword>
<dbReference type="Pfam" id="PF07596">
    <property type="entry name" value="SBP_bac_10"/>
    <property type="match status" value="1"/>
</dbReference>
<protein>
    <submittedName>
        <fullName evidence="3">DUF1559 domain-containing protein</fullName>
    </submittedName>
</protein>
<dbReference type="PANTHER" id="PTHR30093">
    <property type="entry name" value="GENERAL SECRETION PATHWAY PROTEIN G"/>
    <property type="match status" value="1"/>
</dbReference>
<evidence type="ECO:0000313" key="3">
    <source>
        <dbReference type="EMBL" id="NMD89186.1"/>
    </source>
</evidence>
<dbReference type="AlphaFoldDB" id="A0A848B8W2"/>
<dbReference type="NCBIfam" id="TIGR02532">
    <property type="entry name" value="IV_pilin_GFxxxE"/>
    <property type="match status" value="1"/>
</dbReference>
<dbReference type="Pfam" id="PF07963">
    <property type="entry name" value="N_methyl"/>
    <property type="match status" value="1"/>
</dbReference>
<gene>
    <name evidence="3" type="ORF">HF882_21605</name>
</gene>
<comment type="caution">
    <text evidence="3">The sequence shown here is derived from an EMBL/GenBank/DDBJ whole genome shotgun (WGS) entry which is preliminary data.</text>
</comment>
<dbReference type="Proteomes" id="UP000576225">
    <property type="component" value="Unassembled WGS sequence"/>
</dbReference>
<feature type="domain" description="DUF1559" evidence="2">
    <location>
        <begin position="43"/>
        <end position="83"/>
    </location>
</feature>
<dbReference type="InterPro" id="IPR011453">
    <property type="entry name" value="DUF1559"/>
</dbReference>
<organism evidence="3 4">
    <name type="scientific">Victivallis vadensis</name>
    <dbReference type="NCBI Taxonomy" id="172901"/>
    <lineage>
        <taxon>Bacteria</taxon>
        <taxon>Pseudomonadati</taxon>
        <taxon>Lentisphaerota</taxon>
        <taxon>Lentisphaeria</taxon>
        <taxon>Victivallales</taxon>
        <taxon>Victivallaceae</taxon>
        <taxon>Victivallis</taxon>
    </lineage>
</organism>
<reference evidence="3 4" key="1">
    <citation type="submission" date="2020-04" db="EMBL/GenBank/DDBJ databases">
        <authorList>
            <person name="Hitch T.C.A."/>
            <person name="Wylensek D."/>
            <person name="Clavel T."/>
        </authorList>
    </citation>
    <scope>NUCLEOTIDE SEQUENCE [LARGE SCALE GENOMIC DNA]</scope>
    <source>
        <strain evidence="3 4">COR2-253-APC-1A</strain>
    </source>
</reference>
<dbReference type="InterPro" id="IPR045584">
    <property type="entry name" value="Pilin-like"/>
</dbReference>
<evidence type="ECO:0000313" key="4">
    <source>
        <dbReference type="Proteomes" id="UP000576225"/>
    </source>
</evidence>
<accession>A0A848B8W2</accession>
<dbReference type="InterPro" id="IPR012902">
    <property type="entry name" value="N_methyl_site"/>
</dbReference>
<keyword evidence="1" id="KW-0472">Membrane</keyword>
<evidence type="ECO:0000259" key="2">
    <source>
        <dbReference type="Pfam" id="PF07596"/>
    </source>
</evidence>
<proteinExistence type="predicted"/>
<dbReference type="EMBL" id="JABAEW010000085">
    <property type="protein sequence ID" value="NMD89186.1"/>
    <property type="molecule type" value="Genomic_DNA"/>
</dbReference>
<name>A0A848B8W2_9BACT</name>
<keyword evidence="1" id="KW-0812">Transmembrane</keyword>
<evidence type="ECO:0000256" key="1">
    <source>
        <dbReference type="SAM" id="Phobius"/>
    </source>
</evidence>
<sequence>MSYTSSAIPGRTTFKVGFTLIELLVVIAIIVILAGMLLPALNRARETARSTTCLNQMKQITLGGNQYQTDYNGYVPSYYDKRYYDTAPMMFMYAISGSIFSGPNSTSRSFCTTNYVPFKMLYCPVAQSADATQWNTYAIPFGNYSGEREQELGKFMVSLTGGNPSWNNSWFSFKKMKRPGNTPLILDGTTRSLSPFGKNYANFSNVGNNMYGAHLCHANKAGMGFADGHAVLSGLSQLAASKTIQYAFVGGGSVSTVVY</sequence>
<feature type="transmembrane region" description="Helical" evidence="1">
    <location>
        <begin position="20"/>
        <end position="41"/>
    </location>
</feature>
<dbReference type="SUPFAM" id="SSF54523">
    <property type="entry name" value="Pili subunits"/>
    <property type="match status" value="1"/>
</dbReference>
<dbReference type="PANTHER" id="PTHR30093:SF2">
    <property type="entry name" value="TYPE II SECRETION SYSTEM PROTEIN H"/>
    <property type="match status" value="1"/>
</dbReference>